<feature type="domain" description="CHRD" evidence="3">
    <location>
        <begin position="324"/>
        <end position="445"/>
    </location>
</feature>
<dbReference type="SUPFAM" id="SSF141072">
    <property type="entry name" value="CalX-like"/>
    <property type="match status" value="1"/>
</dbReference>
<sequence>MLHTHTHFLLRTVLGSAALCCASAAYAIVDLNSNGVSDIWEQKYNATALVVDIAAKNSDEDGDGQTNLAESMAGTDPRDPASVHRIDAFSRVGDVVTLVCPTEKGKTYQPTIRGDLQTGLWNPYGSPALAAGNTMNAVISGQSADRAFYRVIVADTDSDNDGIPDWAEEQLFGFDSINGDSFGSGTSNNDLIVLQSHINALTNSEITITATTPDAFEKEATPAVFTIARSGDLTYPLTLFLATSGHPNISKGSASPSDYILKDSGGAVIEKSVTIPAGASSVEIFCHPVTDALTEVPETLTCTIGGSSISASVRICDATNIPANARLFVAQLSPEPGVVSTGSGLSTILLQGDNSVGTVNLNFYGLTTPQTAVHIHIKNPINGPHVESLPMGQIDAHPWHIIAAHFLATDQAVLDSLLAGQLYINVHSSDYPAGEIRGDFLTSTGSTDLVIPIDPPTIVALTGDELDRDIARFLTQSTFGATPELITELRNLVNSSPHNGNRISAYGAWLDAQMAMTSTNLEPHLHAIDAQQIFLSSIPGSPDYRENYTPGNTARRNAWWTLAKAAPDQYRQRVAFALSEIFVTSSNDSTVRDRHYGHAHYYDMLKDGAFGSYRDLLEDVSTHPIMGQYLSHLRNSKAILDGGGNVIISPDENYAREVMQLFSIGLVQLHEDGSLKLNANGLPDPTYLQDDISAMSRVFTGWSFSKRHSPSSSNTVIDNTSFSYGSGSRYYQAQWSNRMKNFADYHDTDEKVIPTLGLTISAGGDGESDLDATMEHLSNHANTAPFITRRLIQRLVTSNPSAGYIYRVTQVWKSTNGDLGAVFKAILLDYEARSIDATAAISYGKKKEPILHTLAVLRGLGAESNLPLAHLDPADTSIADLSSHAYAPDKLALFTAELNKFPAGTMRMRMNDTDGNIGQTPLHAPTVFNWFLPDYSVVGPLADAGLRVPEFQIATEISVITNANVFYQLAYYGSGLGGSSLRNQKAHDENGAPHPIYNPYGYGDNDDHQILDLTSASAMGQAYMAIMDTNADGKVSSADTTFDNRSSIVAACVALVDHVDLLLTSGRLKADFSSGYIPDIRRDDNPRDIIIDTLANYATYYDDNDNDEDQEYVFKGRLKLAVYLIANSPQALIQR</sequence>
<accession>A0AAT9FGN0</accession>
<evidence type="ECO:0000256" key="1">
    <source>
        <dbReference type="SAM" id="MobiDB-lite"/>
    </source>
</evidence>
<feature type="signal peptide" evidence="2">
    <location>
        <begin position="1"/>
        <end position="27"/>
    </location>
</feature>
<feature type="region of interest" description="Disordered" evidence="1">
    <location>
        <begin position="60"/>
        <end position="80"/>
    </location>
</feature>
<organism evidence="4">
    <name type="scientific">Oceaniferula spumae</name>
    <dbReference type="NCBI Taxonomy" id="2979115"/>
    <lineage>
        <taxon>Bacteria</taxon>
        <taxon>Pseudomonadati</taxon>
        <taxon>Verrucomicrobiota</taxon>
        <taxon>Verrucomicrobiia</taxon>
        <taxon>Verrucomicrobiales</taxon>
        <taxon>Verrucomicrobiaceae</taxon>
        <taxon>Oceaniferula</taxon>
    </lineage>
</organism>
<dbReference type="PROSITE" id="PS50933">
    <property type="entry name" value="CHRD"/>
    <property type="match status" value="1"/>
</dbReference>
<dbReference type="EMBL" id="AP026866">
    <property type="protein sequence ID" value="BDS05119.1"/>
    <property type="molecule type" value="Genomic_DNA"/>
</dbReference>
<evidence type="ECO:0000313" key="4">
    <source>
        <dbReference type="EMBL" id="BDS05119.1"/>
    </source>
</evidence>
<dbReference type="Pfam" id="PF08811">
    <property type="entry name" value="DUF1800"/>
    <property type="match status" value="1"/>
</dbReference>
<dbReference type="AlphaFoldDB" id="A0AAT9FGN0"/>
<reference evidence="4" key="1">
    <citation type="submission" date="2024-07" db="EMBL/GenBank/DDBJ databases">
        <title>Complete genome sequence of Verrucomicrobiaceae bacterium NT6N.</title>
        <authorList>
            <person name="Huang C."/>
            <person name="Takami H."/>
            <person name="Hamasaki K."/>
        </authorList>
    </citation>
    <scope>NUCLEOTIDE SEQUENCE</scope>
    <source>
        <strain evidence="4">NT6N</strain>
    </source>
</reference>
<protein>
    <recommendedName>
        <fullName evidence="3">CHRD domain-containing protein</fullName>
    </recommendedName>
</protein>
<dbReference type="Gene3D" id="2.60.40.2030">
    <property type="match status" value="1"/>
</dbReference>
<dbReference type="PANTHER" id="PTHR43737">
    <property type="entry name" value="BLL7424 PROTEIN"/>
    <property type="match status" value="1"/>
</dbReference>
<dbReference type="SMART" id="SM00754">
    <property type="entry name" value="CHRD"/>
    <property type="match status" value="1"/>
</dbReference>
<dbReference type="Pfam" id="PF07452">
    <property type="entry name" value="CHRD"/>
    <property type="match status" value="1"/>
</dbReference>
<dbReference type="InterPro" id="IPR010895">
    <property type="entry name" value="CHRD"/>
</dbReference>
<dbReference type="InterPro" id="IPR014917">
    <property type="entry name" value="DUF1800"/>
</dbReference>
<proteinExistence type="predicted"/>
<dbReference type="PANTHER" id="PTHR43737:SF1">
    <property type="entry name" value="DUF1501 DOMAIN-CONTAINING PROTEIN"/>
    <property type="match status" value="1"/>
</dbReference>
<keyword evidence="2" id="KW-0732">Signal</keyword>
<evidence type="ECO:0000256" key="2">
    <source>
        <dbReference type="SAM" id="SignalP"/>
    </source>
</evidence>
<dbReference type="KEGG" id="osu:NT6N_01590"/>
<gene>
    <name evidence="4" type="ORF">NT6N_01590</name>
</gene>
<name>A0AAT9FGN0_9BACT</name>
<feature type="chain" id="PRO_5043747979" description="CHRD domain-containing protein" evidence="2">
    <location>
        <begin position="28"/>
        <end position="1135"/>
    </location>
</feature>
<dbReference type="InterPro" id="IPR038081">
    <property type="entry name" value="CalX-like_sf"/>
</dbReference>
<evidence type="ECO:0000259" key="3">
    <source>
        <dbReference type="PROSITE" id="PS50933"/>
    </source>
</evidence>